<evidence type="ECO:0000313" key="1">
    <source>
        <dbReference type="EMBL" id="KDR77271.1"/>
    </source>
</evidence>
<dbReference type="EMBL" id="KL142377">
    <property type="protein sequence ID" value="KDR77271.1"/>
    <property type="molecule type" value="Genomic_DNA"/>
</dbReference>
<dbReference type="Proteomes" id="UP000027222">
    <property type="component" value="Unassembled WGS sequence"/>
</dbReference>
<proteinExistence type="predicted"/>
<sequence>MWGETLADFYYVQEYPTCPVQLRVTTASRMYAWCRAEGENHASARQLMRLAEMESRPRVVPVYSVERLIRNSESWVRLQEGASWVRPVWLDGNADGKEREAWKVPDLWPPKSVFDPSAYPQRWPLEPFKSQWWHPKERPNNFIHTPVLQQYIPQHLLPEKLVVHDPWNLLRAQSCYDRSTPWVDKDDEVRIYKLKPPATKGLVVRQNKDIAECKLKTNMAKSVSDHFLANPHSNRERPDGMVYPPANAGFEIGPSKPPVYIVFPPKPNTRPAKTAHLYISPAARLGTGNHSFVYRAEYEVRRSFLVDEEICKECVLNDVKRILEEEDGPHGERRDGRWDELSGRYTIKLRGKPPRSAMFGEEEILLTPGTEEVEMVYDGPYRAIQTTVGYQNLERAAYCEHLREENIHPLTTKVQVAAKLSIQNDDHLPKEAANYQRFPKDFFEHYNGFNVIKPLSNPTPVGAIVPQFYGYYVLDKEDEQNKECKDEEYSSPILLVEDCGAPIEPEGLSMDDRCVFLLNSEVRFINPFVSAGPNVRPSSIACTLLSGTTDPPSSGTSFASLVRFPRTQ</sequence>
<dbReference type="HOGENOM" id="CLU_013665_0_0_1"/>
<dbReference type="OrthoDB" id="5327923at2759"/>
<dbReference type="AlphaFoldDB" id="A0A067T2A2"/>
<keyword evidence="2" id="KW-1185">Reference proteome</keyword>
<name>A0A067T2A2_GALM3</name>
<gene>
    <name evidence="1" type="ORF">GALMADRAFT_246580</name>
</gene>
<dbReference type="STRING" id="685588.A0A067T2A2"/>
<accession>A0A067T2A2</accession>
<reference evidence="2" key="1">
    <citation type="journal article" date="2014" name="Proc. Natl. Acad. Sci. U.S.A.">
        <title>Extensive sampling of basidiomycete genomes demonstrates inadequacy of the white-rot/brown-rot paradigm for wood decay fungi.</title>
        <authorList>
            <person name="Riley R."/>
            <person name="Salamov A.A."/>
            <person name="Brown D.W."/>
            <person name="Nagy L.G."/>
            <person name="Floudas D."/>
            <person name="Held B.W."/>
            <person name="Levasseur A."/>
            <person name="Lombard V."/>
            <person name="Morin E."/>
            <person name="Otillar R."/>
            <person name="Lindquist E.A."/>
            <person name="Sun H."/>
            <person name="LaButti K.M."/>
            <person name="Schmutz J."/>
            <person name="Jabbour D."/>
            <person name="Luo H."/>
            <person name="Baker S.E."/>
            <person name="Pisabarro A.G."/>
            <person name="Walton J.D."/>
            <person name="Blanchette R.A."/>
            <person name="Henrissat B."/>
            <person name="Martin F."/>
            <person name="Cullen D."/>
            <person name="Hibbett D.S."/>
            <person name="Grigoriev I.V."/>
        </authorList>
    </citation>
    <scope>NUCLEOTIDE SEQUENCE [LARGE SCALE GENOMIC DNA]</scope>
    <source>
        <strain evidence="2">CBS 339.88</strain>
    </source>
</reference>
<protein>
    <submittedName>
        <fullName evidence="1">Uncharacterized protein</fullName>
    </submittedName>
</protein>
<organism evidence="1 2">
    <name type="scientific">Galerina marginata (strain CBS 339.88)</name>
    <dbReference type="NCBI Taxonomy" id="685588"/>
    <lineage>
        <taxon>Eukaryota</taxon>
        <taxon>Fungi</taxon>
        <taxon>Dikarya</taxon>
        <taxon>Basidiomycota</taxon>
        <taxon>Agaricomycotina</taxon>
        <taxon>Agaricomycetes</taxon>
        <taxon>Agaricomycetidae</taxon>
        <taxon>Agaricales</taxon>
        <taxon>Agaricineae</taxon>
        <taxon>Strophariaceae</taxon>
        <taxon>Galerina</taxon>
    </lineage>
</organism>
<evidence type="ECO:0000313" key="2">
    <source>
        <dbReference type="Proteomes" id="UP000027222"/>
    </source>
</evidence>